<gene>
    <name evidence="2" type="ORF">GIL414_LOCUS23817</name>
    <name evidence="1" type="ORF">SMN809_LOCUS21318</name>
</gene>
<evidence type="ECO:0000313" key="3">
    <source>
        <dbReference type="Proteomes" id="UP000681720"/>
    </source>
</evidence>
<organism evidence="2 3">
    <name type="scientific">Rotaria magnacalcarata</name>
    <dbReference type="NCBI Taxonomy" id="392030"/>
    <lineage>
        <taxon>Eukaryota</taxon>
        <taxon>Metazoa</taxon>
        <taxon>Spiralia</taxon>
        <taxon>Gnathifera</taxon>
        <taxon>Rotifera</taxon>
        <taxon>Eurotatoria</taxon>
        <taxon>Bdelloidea</taxon>
        <taxon>Philodinida</taxon>
        <taxon>Philodinidae</taxon>
        <taxon>Rotaria</taxon>
    </lineage>
</organism>
<comment type="caution">
    <text evidence="2">The sequence shown here is derived from an EMBL/GenBank/DDBJ whole genome shotgun (WGS) entry which is preliminary data.</text>
</comment>
<accession>A0A8S2TDD0</accession>
<evidence type="ECO:0000313" key="1">
    <source>
        <dbReference type="EMBL" id="CAF4187785.1"/>
    </source>
</evidence>
<dbReference type="EMBL" id="CAJOBJ010027625">
    <property type="protein sequence ID" value="CAF4253804.1"/>
    <property type="molecule type" value="Genomic_DNA"/>
</dbReference>
<feature type="non-terminal residue" evidence="2">
    <location>
        <position position="51"/>
    </location>
</feature>
<dbReference type="AlphaFoldDB" id="A0A8S2TDD0"/>
<sequence length="51" mass="5728">MADYLSRSPVGAAEEDIDEIIQYESKFTQTDLPLSSLNKLIPLKITTTITR</sequence>
<proteinExistence type="predicted"/>
<protein>
    <submittedName>
        <fullName evidence="2">Uncharacterized protein</fullName>
    </submittedName>
</protein>
<evidence type="ECO:0000313" key="2">
    <source>
        <dbReference type="EMBL" id="CAF4253804.1"/>
    </source>
</evidence>
<reference evidence="2" key="1">
    <citation type="submission" date="2021-02" db="EMBL/GenBank/DDBJ databases">
        <authorList>
            <person name="Nowell W R."/>
        </authorList>
    </citation>
    <scope>NUCLEOTIDE SEQUENCE</scope>
</reference>
<dbReference type="EMBL" id="CAJOBI010016254">
    <property type="protein sequence ID" value="CAF4187785.1"/>
    <property type="molecule type" value="Genomic_DNA"/>
</dbReference>
<name>A0A8S2TDD0_9BILA</name>
<dbReference type="Proteomes" id="UP000676336">
    <property type="component" value="Unassembled WGS sequence"/>
</dbReference>
<dbReference type="Proteomes" id="UP000681720">
    <property type="component" value="Unassembled WGS sequence"/>
</dbReference>